<feature type="active site" description="Charge relay system" evidence="28">
    <location>
        <position position="660"/>
    </location>
</feature>
<dbReference type="PROSITE" id="PS01180">
    <property type="entry name" value="CUB"/>
    <property type="match status" value="2"/>
</dbReference>
<dbReference type="PROSITE" id="PS01186">
    <property type="entry name" value="EGF_2"/>
    <property type="match status" value="1"/>
</dbReference>
<evidence type="ECO:0000256" key="33">
    <source>
        <dbReference type="PROSITE-ProRule" id="PRU00302"/>
    </source>
</evidence>
<feature type="domain" description="CUB" evidence="35">
    <location>
        <begin position="200"/>
        <end position="312"/>
    </location>
</feature>
<sequence length="713" mass="79654">MKEQRREKATRKHSAAKMRILLFCSFCGWLFWGTDAVELTEMFGEIRSPNFPDSYPSDIEITWKLSVAFGYRIRIHFMHFDLEPSYLCEYDYVKVEAEDQILATFCGQESTDTEQAPGPQAILSPGNSLNLTFRSDFSNEERFTGFDAHYAAVDIDECTERSDEELTCDHYCHNYIGGFYCSCRFGYLLHSDNRTCKVECSDNLFTQRTGVITSADFPNPYPKSSDCLYRIELEEGFFVTLHFEDSFDVEDHPEVSCPYDYLKIKAGRREFGPFCGEKSPGQIETRSNSVQILFHSDDSGENGGWKFTYSATGNSCPVLQPPLNGKIEPVQSQYTFKDQVLISCNAGYNVFKDNLEMETLQMECQKDGTWSNTIPTCKILDCKSPAQLENGFISFSTAKNLTTYRSDIQYSCQQPYYEMMPNITGTYTCEGGGKWMSLELGDNLPTCQPVCGTPRFTRSVLARIAGGGFAKRGISPWIAMLSQNGRPFCGGSLIGNKWIVTAAHCLHPQLALEDSVFHPADILRSSVFKIILGKHRTMQRDDTEQSFQAKSIVLHPLYNASTFQFDVGLLELPERASLNDYVMPVCLPDTAPQKGDYVVVSGWGKQFLGRSPDALLETEIPVVDHELCSQAYANLGKQVTADMLCAGEKEGGKDACSGDSGGPLVTLNGVRKNWFLAGIVSWGVGCGDADRYGVYSNVLQSLAWIKATTGVNY</sequence>
<feature type="binding site" evidence="31">
    <location>
        <position position="178"/>
    </location>
    <ligand>
        <name>Ca(2+)</name>
        <dbReference type="ChEBI" id="CHEBI:29108"/>
        <label>2</label>
    </ligand>
</feature>
<dbReference type="InterPro" id="IPR024175">
    <property type="entry name" value="Pept_S1A_C1r/C1S/mannan-bd"/>
</dbReference>
<dbReference type="CDD" id="cd00190">
    <property type="entry name" value="Tryp_SPc"/>
    <property type="match status" value="1"/>
</dbReference>
<dbReference type="Gene3D" id="2.10.70.10">
    <property type="entry name" value="Complement Module, domain 1"/>
    <property type="match status" value="2"/>
</dbReference>
<dbReference type="PROSITE" id="PS00134">
    <property type="entry name" value="TRYPSIN_HIS"/>
    <property type="match status" value="1"/>
</dbReference>
<accession>A0A6P8S6G0</accession>
<feature type="disulfide bond" evidence="29">
    <location>
        <begin position="656"/>
        <end position="686"/>
    </location>
</feature>
<evidence type="ECO:0000256" key="28">
    <source>
        <dbReference type="PIRSR" id="PIRSR001155-1"/>
    </source>
</evidence>
<feature type="binding site" evidence="31">
    <location>
        <position position="157"/>
    </location>
    <ligand>
        <name>Ca(2+)</name>
        <dbReference type="ChEBI" id="CHEBI:29108"/>
        <label>2</label>
    </ligand>
</feature>
<keyword evidence="17" id="KW-0325">Glycoprotein</keyword>
<dbReference type="FunFam" id="2.10.70.10:FF:000016">
    <property type="entry name" value="Mannan-binding lectin serine protease 1"/>
    <property type="match status" value="1"/>
</dbReference>
<evidence type="ECO:0000259" key="37">
    <source>
        <dbReference type="PROSITE" id="PS50923"/>
    </source>
</evidence>
<dbReference type="InterPro" id="IPR001314">
    <property type="entry name" value="Peptidase_S1A"/>
</dbReference>
<evidence type="ECO:0000256" key="24">
    <source>
        <dbReference type="ARBA" id="ARBA00079674"/>
    </source>
</evidence>
<dbReference type="PROSITE" id="PS00135">
    <property type="entry name" value="TRYPSIN_SER"/>
    <property type="match status" value="1"/>
</dbReference>
<evidence type="ECO:0000256" key="32">
    <source>
        <dbReference type="PROSITE-ProRule" id="PRU00059"/>
    </source>
</evidence>
<evidence type="ECO:0000256" key="13">
    <source>
        <dbReference type="ARBA" id="ARBA00022837"/>
    </source>
</evidence>
<dbReference type="SUPFAM" id="SSF57196">
    <property type="entry name" value="EGF/Laminin"/>
    <property type="match status" value="1"/>
</dbReference>
<feature type="disulfide bond" evidence="29">
    <location>
        <begin position="412"/>
        <end position="447"/>
    </location>
</feature>
<feature type="binding site" evidence="31">
    <location>
        <position position="299"/>
    </location>
    <ligand>
        <name>Ca(2+)</name>
        <dbReference type="ChEBI" id="CHEBI:29108"/>
        <label>3</label>
    </ligand>
</feature>
<dbReference type="Gene3D" id="2.60.120.290">
    <property type="entry name" value="Spermadhesin, CUB domain"/>
    <property type="match status" value="2"/>
</dbReference>
<keyword evidence="13 31" id="KW-0106">Calcium</keyword>
<feature type="disulfide bond" evidence="29">
    <location>
        <begin position="382"/>
        <end position="429"/>
    </location>
</feature>
<organism evidence="38 39">
    <name type="scientific">Geotrypetes seraphini</name>
    <name type="common">Gaboon caecilian</name>
    <name type="synonym">Caecilia seraphini</name>
    <dbReference type="NCBI Taxonomy" id="260995"/>
    <lineage>
        <taxon>Eukaryota</taxon>
        <taxon>Metazoa</taxon>
        <taxon>Chordata</taxon>
        <taxon>Craniata</taxon>
        <taxon>Vertebrata</taxon>
        <taxon>Euteleostomi</taxon>
        <taxon>Amphibia</taxon>
        <taxon>Gymnophiona</taxon>
        <taxon>Geotrypetes</taxon>
    </lineage>
</organism>
<feature type="disulfide bond" evidence="29">
    <location>
        <begin position="628"/>
        <end position="645"/>
    </location>
</feature>
<dbReference type="InterPro" id="IPR001881">
    <property type="entry name" value="EGF-like_Ca-bd_dom"/>
</dbReference>
<dbReference type="Gene3D" id="2.10.25.10">
    <property type="entry name" value="Laminin"/>
    <property type="match status" value="1"/>
</dbReference>
<dbReference type="InterPro" id="IPR043504">
    <property type="entry name" value="Peptidase_S1_PA_chymotrypsin"/>
</dbReference>
<evidence type="ECO:0000256" key="34">
    <source>
        <dbReference type="RuleBase" id="RU363034"/>
    </source>
</evidence>
<evidence type="ECO:0000256" key="21">
    <source>
        <dbReference type="ARBA" id="ARBA00069914"/>
    </source>
</evidence>
<evidence type="ECO:0000313" key="39">
    <source>
        <dbReference type="RefSeq" id="XP_033813467.1"/>
    </source>
</evidence>
<evidence type="ECO:0000256" key="6">
    <source>
        <dbReference type="ARBA" id="ARBA00022670"/>
    </source>
</evidence>
<feature type="disulfide bond" evidence="29">
    <location>
        <begin position="344"/>
        <end position="377"/>
    </location>
</feature>
<dbReference type="SMART" id="SM00032">
    <property type="entry name" value="CCP"/>
    <property type="match status" value="2"/>
</dbReference>
<feature type="active site" description="Charge relay system" evidence="28">
    <location>
        <position position="566"/>
    </location>
</feature>
<feature type="binding site" evidence="31">
    <location>
        <position position="260"/>
    </location>
    <ligand>
        <name>Ca(2+)</name>
        <dbReference type="ChEBI" id="CHEBI:29108"/>
        <label>3</label>
    </ligand>
</feature>
<dbReference type="SMART" id="SM00179">
    <property type="entry name" value="EGF_CA"/>
    <property type="match status" value="1"/>
</dbReference>
<dbReference type="InterPro" id="IPR000859">
    <property type="entry name" value="CUB_dom"/>
</dbReference>
<evidence type="ECO:0000256" key="11">
    <source>
        <dbReference type="ARBA" id="ARBA00022813"/>
    </source>
</evidence>
<feature type="disulfide bond" description="Interchain (between heavy and light chains)" evidence="29">
    <location>
        <begin position="451"/>
        <end position="586"/>
    </location>
</feature>
<keyword evidence="16 29" id="KW-1015">Disulfide bond</keyword>
<comment type="subunit">
    <text evidence="20">Homodimer. Interacts with the oligomeric lectins MBL2, FCN2 and FCN3; triggers the lectin pathway of complement through activation of C3. Interacts with SERPING1. Interacts with COLEC11; probably triggers the lectin pathway of complement.</text>
</comment>
<feature type="binding site" evidence="31">
    <location>
        <position position="154"/>
    </location>
    <ligand>
        <name>Ca(2+)</name>
        <dbReference type="ChEBI" id="CHEBI:29108"/>
        <label>2</label>
    </ligand>
</feature>
<feature type="domain" description="Sushi" evidence="37">
    <location>
        <begin position="314"/>
        <end position="379"/>
    </location>
</feature>
<gene>
    <name evidence="39" type="primary">MASP1</name>
</gene>
<feature type="binding site" evidence="31">
    <location>
        <position position="91"/>
    </location>
    <ligand>
        <name>Ca(2+)</name>
        <dbReference type="ChEBI" id="CHEBI:29108"/>
        <label>1</label>
    </ligand>
</feature>
<evidence type="ECO:0000256" key="18">
    <source>
        <dbReference type="ARBA" id="ARBA00023278"/>
    </source>
</evidence>
<feature type="disulfide bond" evidence="29">
    <location>
        <begin position="158"/>
        <end position="172"/>
    </location>
</feature>
<dbReference type="InterPro" id="IPR000436">
    <property type="entry name" value="Sushi_SCR_CCP_dom"/>
</dbReference>
<evidence type="ECO:0000256" key="5">
    <source>
        <dbReference type="ARBA" id="ARBA00022659"/>
    </source>
</evidence>
<keyword evidence="4" id="KW-0399">Innate immunity</keyword>
<feature type="binding site" evidence="31">
    <location>
        <position position="297"/>
    </location>
    <ligand>
        <name>Ca(2+)</name>
        <dbReference type="ChEBI" id="CHEBI:29108"/>
        <label>3</label>
    </ligand>
</feature>
<evidence type="ECO:0000259" key="35">
    <source>
        <dbReference type="PROSITE" id="PS01180"/>
    </source>
</evidence>
<dbReference type="CDD" id="cd00054">
    <property type="entry name" value="EGF_CA"/>
    <property type="match status" value="1"/>
</dbReference>
<dbReference type="Proteomes" id="UP000515159">
    <property type="component" value="Chromosome 9"/>
</dbReference>
<dbReference type="SUPFAM" id="SSF57535">
    <property type="entry name" value="Complement control module/SCR domain"/>
    <property type="match status" value="2"/>
</dbReference>
<feature type="disulfide bond" evidence="29">
    <location>
        <begin position="316"/>
        <end position="364"/>
    </location>
</feature>
<feature type="disulfide bond" evidence="29">
    <location>
        <begin position="168"/>
        <end position="181"/>
    </location>
</feature>
<feature type="disulfide bond" evidence="29 32">
    <location>
        <begin position="200"/>
        <end position="227"/>
    </location>
</feature>
<evidence type="ECO:0000256" key="8">
    <source>
        <dbReference type="ARBA" id="ARBA00022729"/>
    </source>
</evidence>
<dbReference type="InterPro" id="IPR035976">
    <property type="entry name" value="Sushi/SCR/CCP_sf"/>
</dbReference>
<keyword evidence="12 34" id="KW-0720">Serine protease</keyword>
<dbReference type="GO" id="GO:0005509">
    <property type="term" value="F:calcium ion binding"/>
    <property type="evidence" value="ECO:0007669"/>
    <property type="project" value="InterPro"/>
</dbReference>
<evidence type="ECO:0000256" key="7">
    <source>
        <dbReference type="ARBA" id="ARBA00022723"/>
    </source>
</evidence>
<dbReference type="InterPro" id="IPR033116">
    <property type="entry name" value="TRYPSIN_SER"/>
</dbReference>
<keyword evidence="6 34" id="KW-0645">Protease</keyword>
<dbReference type="PROSITE" id="PS50240">
    <property type="entry name" value="TRYPSIN_DOM"/>
    <property type="match status" value="1"/>
</dbReference>
<evidence type="ECO:0000256" key="31">
    <source>
        <dbReference type="PIRSR" id="PIRSR001155-4"/>
    </source>
</evidence>
<evidence type="ECO:0000256" key="16">
    <source>
        <dbReference type="ARBA" id="ARBA00023157"/>
    </source>
</evidence>
<evidence type="ECO:0000256" key="22">
    <source>
        <dbReference type="ARBA" id="ARBA00075775"/>
    </source>
</evidence>
<evidence type="ECO:0000256" key="10">
    <source>
        <dbReference type="ARBA" id="ARBA00022801"/>
    </source>
</evidence>
<dbReference type="SMART" id="SM00020">
    <property type="entry name" value="Tryp_SPc"/>
    <property type="match status" value="1"/>
</dbReference>
<feature type="domain" description="Peptidase S1" evidence="36">
    <location>
        <begin position="464"/>
        <end position="710"/>
    </location>
</feature>
<evidence type="ECO:0000256" key="29">
    <source>
        <dbReference type="PIRSR" id="PIRSR001155-2"/>
    </source>
</evidence>
<evidence type="ECO:0000256" key="3">
    <source>
        <dbReference type="ARBA" id="ARBA00022536"/>
    </source>
</evidence>
<name>A0A6P8S6G0_GEOSA</name>
<dbReference type="CDD" id="cd00041">
    <property type="entry name" value="CUB"/>
    <property type="match status" value="2"/>
</dbReference>
<feature type="disulfide bond" evidence="29">
    <location>
        <begin position="183"/>
        <end position="196"/>
    </location>
</feature>
<keyword evidence="38" id="KW-1185">Reference proteome</keyword>
<evidence type="ECO:0000256" key="1">
    <source>
        <dbReference type="ARBA" id="ARBA00004613"/>
    </source>
</evidence>
<evidence type="ECO:0000256" key="19">
    <source>
        <dbReference type="ARBA" id="ARBA00058828"/>
    </source>
</evidence>
<evidence type="ECO:0000256" key="26">
    <source>
        <dbReference type="ARBA" id="ARBA00082937"/>
    </source>
</evidence>
<dbReference type="CDD" id="cd00033">
    <property type="entry name" value="CCP"/>
    <property type="match status" value="1"/>
</dbReference>
<dbReference type="Pfam" id="PF00084">
    <property type="entry name" value="Sushi"/>
    <property type="match status" value="2"/>
</dbReference>
<evidence type="ECO:0000256" key="12">
    <source>
        <dbReference type="ARBA" id="ARBA00022825"/>
    </source>
</evidence>
<evidence type="ECO:0000256" key="23">
    <source>
        <dbReference type="ARBA" id="ARBA00078514"/>
    </source>
</evidence>
<feature type="active site" description="Charge relay system" evidence="28">
    <location>
        <position position="504"/>
    </location>
</feature>
<dbReference type="CTD" id="5648"/>
<keyword evidence="11" id="KW-0068">Autocatalytic cleavage</keyword>
<dbReference type="InterPro" id="IPR018114">
    <property type="entry name" value="TRYPSIN_HIS"/>
</dbReference>
<dbReference type="GO" id="GO:0005615">
    <property type="term" value="C:extracellular space"/>
    <property type="evidence" value="ECO:0007669"/>
    <property type="project" value="UniProtKB-ARBA"/>
</dbReference>
<dbReference type="InterPro" id="IPR001254">
    <property type="entry name" value="Trypsin_dom"/>
</dbReference>
<evidence type="ECO:0000313" key="38">
    <source>
        <dbReference type="Proteomes" id="UP000515159"/>
    </source>
</evidence>
<dbReference type="RefSeq" id="XP_033813467.1">
    <property type="nucleotide sequence ID" value="XM_033957576.1"/>
</dbReference>
<proteinExistence type="predicted"/>
<keyword evidence="18 30" id="KW-0379">Hydroxylation</keyword>
<evidence type="ECO:0000256" key="14">
    <source>
        <dbReference type="ARBA" id="ARBA00022859"/>
    </source>
</evidence>
<comment type="PTM">
    <text evidence="30">The iron and 2-oxoglutarate dependent 3-hydroxylation of aspartate and asparagine is (R) stereospecific within EGF domains.</text>
</comment>
<evidence type="ECO:0000256" key="30">
    <source>
        <dbReference type="PIRSR" id="PIRSR001155-3"/>
    </source>
</evidence>
<keyword evidence="3" id="KW-0245">EGF-like domain</keyword>
<keyword evidence="14" id="KW-0391">Immunity</keyword>
<dbReference type="PRINTS" id="PR00722">
    <property type="entry name" value="CHYMOTRYPSIN"/>
</dbReference>
<dbReference type="GO" id="GO:0004252">
    <property type="term" value="F:serine-type endopeptidase activity"/>
    <property type="evidence" value="ECO:0007669"/>
    <property type="project" value="InterPro"/>
</dbReference>
<dbReference type="GO" id="GO:0001867">
    <property type="term" value="P:complement activation, lectin pathway"/>
    <property type="evidence" value="ECO:0007669"/>
    <property type="project" value="UniProtKB-KW"/>
</dbReference>
<feature type="domain" description="CUB" evidence="35">
    <location>
        <begin position="27"/>
        <end position="153"/>
    </location>
</feature>
<evidence type="ECO:0000256" key="27">
    <source>
        <dbReference type="ARBA" id="ARBA00083087"/>
    </source>
</evidence>
<feature type="domain" description="Sushi" evidence="37">
    <location>
        <begin position="380"/>
        <end position="449"/>
    </location>
</feature>
<feature type="modified residue" description="(3R)-3-hydroxyasparagine" evidence="30">
    <location>
        <position position="174"/>
    </location>
</feature>
<dbReference type="PANTHER" id="PTHR24255:SF13">
    <property type="entry name" value="MANNAN-BINDING LECTIN SERINE PROTEASE 1"/>
    <property type="match status" value="1"/>
</dbReference>
<feature type="binding site" evidence="31">
    <location>
        <position position="136"/>
    </location>
    <ligand>
        <name>Ca(2+)</name>
        <dbReference type="ChEBI" id="CHEBI:29108"/>
        <label>1</label>
    </ligand>
</feature>
<feature type="binding site" evidence="31">
    <location>
        <position position="250"/>
    </location>
    <ligand>
        <name>Ca(2+)</name>
        <dbReference type="ChEBI" id="CHEBI:29108"/>
        <label>3</label>
    </ligand>
</feature>
<evidence type="ECO:0000256" key="20">
    <source>
        <dbReference type="ARBA" id="ARBA00065137"/>
    </source>
</evidence>
<dbReference type="GO" id="GO:0006508">
    <property type="term" value="P:proteolysis"/>
    <property type="evidence" value="ECO:0007669"/>
    <property type="project" value="UniProtKB-KW"/>
</dbReference>
<dbReference type="AlphaFoldDB" id="A0A6P8S6G0"/>
<evidence type="ECO:0000256" key="25">
    <source>
        <dbReference type="ARBA" id="ARBA00081739"/>
    </source>
</evidence>
<feature type="disulfide bond" evidence="29">
    <location>
        <begin position="88"/>
        <end position="106"/>
    </location>
</feature>
<dbReference type="InterPro" id="IPR000742">
    <property type="entry name" value="EGF"/>
</dbReference>
<dbReference type="InterPro" id="IPR018097">
    <property type="entry name" value="EGF_Ca-bd_CS"/>
</dbReference>
<comment type="function">
    <text evidence="19">Functions in the lectin pathway of complement, which performs a key role in innate immunity by recognizing pathogens through patterns of sugar moieties and neutralizing them. The lectin pathway is triggered upon binding of mannan-binding lectin (MBL) and ficolins to sugar moieties which leads to activation of the associated proteases MASP1 and MASP2. Functions as an endopeptidase and may activate MASP2 or C2 or directly activate C3 the key component of complement reaction. Isoform 2 may have an inhibitory effect on the activation of the lectin pathway of complement or may cleave IGFBP5. Also plays a role in development.</text>
</comment>
<feature type="binding site" evidence="31">
    <location>
        <position position="175"/>
    </location>
    <ligand>
        <name>Ca(2+)</name>
        <dbReference type="ChEBI" id="CHEBI:29108"/>
        <label>2</label>
    </ligand>
</feature>
<dbReference type="SMART" id="SM00042">
    <property type="entry name" value="CUB"/>
    <property type="match status" value="2"/>
</dbReference>
<feature type="disulfide bond" evidence="29">
    <location>
        <begin position="257"/>
        <end position="275"/>
    </location>
</feature>
<dbReference type="InterPro" id="IPR009003">
    <property type="entry name" value="Peptidase_S1_PA"/>
</dbReference>
<keyword evidence="15" id="KW-1018">Complement activation lectin pathway</keyword>
<evidence type="ECO:0000256" key="2">
    <source>
        <dbReference type="ARBA" id="ARBA00022525"/>
    </source>
</evidence>
<keyword evidence="9" id="KW-0677">Repeat</keyword>
<keyword evidence="7 31" id="KW-0479">Metal-binding</keyword>
<dbReference type="PROSITE" id="PS01187">
    <property type="entry name" value="EGF_CA"/>
    <property type="match status" value="1"/>
</dbReference>
<dbReference type="FunFam" id="2.60.120.290:FF:000006">
    <property type="entry name" value="Mannan-binding lectin serine protease 1"/>
    <property type="match status" value="1"/>
</dbReference>
<dbReference type="FunFam" id="2.40.10.10:FF:000015">
    <property type="entry name" value="Atrial natriuretic peptide-converting enzyme"/>
    <property type="match status" value="1"/>
</dbReference>
<evidence type="ECO:0000256" key="9">
    <source>
        <dbReference type="ARBA" id="ARBA00022737"/>
    </source>
</evidence>
<dbReference type="Pfam" id="PF00089">
    <property type="entry name" value="Trypsin"/>
    <property type="match status" value="1"/>
</dbReference>
<dbReference type="Gene3D" id="2.40.10.10">
    <property type="entry name" value="Trypsin-like serine proteases"/>
    <property type="match status" value="1"/>
</dbReference>
<feature type="binding site" evidence="31">
    <location>
        <position position="138"/>
    </location>
    <ligand>
        <name>Ca(2+)</name>
        <dbReference type="ChEBI" id="CHEBI:29108"/>
        <label>1</label>
    </ligand>
</feature>
<dbReference type="FunFam" id="2.10.25.10:FF:000059">
    <property type="entry name" value="Mannan-binding lectin serine protease 1"/>
    <property type="match status" value="1"/>
</dbReference>
<protein>
    <recommendedName>
        <fullName evidence="21">Mannan-binding lectin serine protease 1</fullName>
    </recommendedName>
    <alternativeName>
        <fullName evidence="22">Complement factor MASP-3</fullName>
    </alternativeName>
    <alternativeName>
        <fullName evidence="26">Complement-activating component of Ra-reactive factor</fullName>
    </alternativeName>
    <alternativeName>
        <fullName evidence="24">Mannose-binding lectin-associated serine protease 1</fullName>
    </alternativeName>
    <alternativeName>
        <fullName evidence="23">Mannose-binding protein-associated serine protease</fullName>
    </alternativeName>
    <alternativeName>
        <fullName evidence="25">Ra-reactive factor serine protease p100</fullName>
    </alternativeName>
    <alternativeName>
        <fullName evidence="27">Serine protease 5</fullName>
    </alternativeName>
</protein>
<dbReference type="InterPro" id="IPR035914">
    <property type="entry name" value="Sperma_CUB_dom_sf"/>
</dbReference>
<dbReference type="FunFam" id="2.60.120.290:FF:000012">
    <property type="entry name" value="mannan-binding lectin serine protease 1 isoform X1"/>
    <property type="match status" value="1"/>
</dbReference>
<evidence type="ECO:0000259" key="36">
    <source>
        <dbReference type="PROSITE" id="PS50240"/>
    </source>
</evidence>
<keyword evidence="8" id="KW-0732">Signal</keyword>
<dbReference type="GeneID" id="117366325"/>
<dbReference type="PROSITE" id="PS50923">
    <property type="entry name" value="SUSHI"/>
    <property type="match status" value="2"/>
</dbReference>
<dbReference type="SUPFAM" id="SSF49854">
    <property type="entry name" value="Spermadhesin, CUB domain"/>
    <property type="match status" value="2"/>
</dbReference>
<evidence type="ECO:0000256" key="17">
    <source>
        <dbReference type="ARBA" id="ARBA00023180"/>
    </source>
</evidence>
<dbReference type="PANTHER" id="PTHR24255">
    <property type="entry name" value="COMPLEMENT COMPONENT 1, S SUBCOMPONENT-RELATED"/>
    <property type="match status" value="1"/>
</dbReference>
<keyword evidence="10 34" id="KW-0378">Hydrolase</keyword>
<comment type="subcellular location">
    <subcellularLocation>
        <location evidence="1">Secreted</location>
    </subcellularLocation>
</comment>
<feature type="binding site" evidence="31">
    <location>
        <position position="83"/>
    </location>
    <ligand>
        <name>Ca(2+)</name>
        <dbReference type="ChEBI" id="CHEBI:29108"/>
        <label>1</label>
    </ligand>
</feature>
<dbReference type="PIRSF" id="PIRSF001155">
    <property type="entry name" value="C1r_C1s_MASP"/>
    <property type="match status" value="1"/>
</dbReference>
<feature type="binding site" evidence="31">
    <location>
        <position position="174"/>
    </location>
    <ligand>
        <name>Ca(2+)</name>
        <dbReference type="ChEBI" id="CHEBI:29108"/>
        <label>2</label>
    </ligand>
</feature>
<evidence type="ECO:0000256" key="4">
    <source>
        <dbReference type="ARBA" id="ARBA00022588"/>
    </source>
</evidence>
<keyword evidence="5 33" id="KW-0768">Sushi</keyword>
<evidence type="ECO:0000256" key="15">
    <source>
        <dbReference type="ARBA" id="ARBA00023153"/>
    </source>
</evidence>
<dbReference type="Pfam" id="PF00431">
    <property type="entry name" value="CUB"/>
    <property type="match status" value="2"/>
</dbReference>
<comment type="caution">
    <text evidence="33">Lacks conserved residue(s) required for the propagation of feature annotation.</text>
</comment>
<dbReference type="SUPFAM" id="SSF50494">
    <property type="entry name" value="Trypsin-like serine proteases"/>
    <property type="match status" value="1"/>
</dbReference>
<reference evidence="39" key="1">
    <citation type="submission" date="2025-08" db="UniProtKB">
        <authorList>
            <consortium name="RefSeq"/>
        </authorList>
    </citation>
    <scope>IDENTIFICATION</scope>
</reference>
<dbReference type="FunFam" id="2.10.70.10:FF:000028">
    <property type="entry name" value="mannan-binding lectin serine protease 1 isoform X2"/>
    <property type="match status" value="1"/>
</dbReference>
<keyword evidence="2" id="KW-0964">Secreted</keyword>